<dbReference type="SMART" id="SM00409">
    <property type="entry name" value="IG"/>
    <property type="match status" value="1"/>
</dbReference>
<keyword evidence="10" id="KW-1185">Reference proteome</keyword>
<comment type="subcellular location">
    <subcellularLocation>
        <location evidence="1">Membrane</location>
    </subcellularLocation>
</comment>
<dbReference type="Pfam" id="PF07686">
    <property type="entry name" value="V-set"/>
    <property type="match status" value="1"/>
</dbReference>
<evidence type="ECO:0000256" key="1">
    <source>
        <dbReference type="ARBA" id="ARBA00004370"/>
    </source>
</evidence>
<dbReference type="GeneID" id="103545034"/>
<evidence type="ECO:0000256" key="7">
    <source>
        <dbReference type="SAM" id="Phobius"/>
    </source>
</evidence>
<evidence type="ECO:0000259" key="9">
    <source>
        <dbReference type="PROSITE" id="PS50835"/>
    </source>
</evidence>
<dbReference type="RefSeq" id="XP_070471535.1">
    <property type="nucleotide sequence ID" value="XM_070615434.1"/>
</dbReference>
<feature type="domain" description="Ig-like" evidence="9">
    <location>
        <begin position="145"/>
        <end position="240"/>
    </location>
</feature>
<name>A0ABM4P2W4_EQUPR</name>
<protein>
    <submittedName>
        <fullName evidence="11">Uncharacterized protein isoform X1</fullName>
    </submittedName>
</protein>
<dbReference type="PANTHER" id="PTHR19256">
    <property type="entry name" value="T-CELL RECEPTOR GAMMA CHAIN"/>
    <property type="match status" value="1"/>
</dbReference>
<evidence type="ECO:0000256" key="2">
    <source>
        <dbReference type="ARBA" id="ARBA00022692"/>
    </source>
</evidence>
<dbReference type="InterPro" id="IPR013783">
    <property type="entry name" value="Ig-like_fold"/>
</dbReference>
<accession>A0ABM4P2W4</accession>
<evidence type="ECO:0000313" key="11">
    <source>
        <dbReference type="RefSeq" id="XP_070471535.1"/>
    </source>
</evidence>
<reference evidence="11" key="1">
    <citation type="submission" date="2025-08" db="UniProtKB">
        <authorList>
            <consortium name="RefSeq"/>
        </authorList>
    </citation>
    <scope>IDENTIFICATION</scope>
    <source>
        <tissue evidence="11">Blood</tissue>
    </source>
</reference>
<feature type="domain" description="Ig-like" evidence="9">
    <location>
        <begin position="14"/>
        <end position="114"/>
    </location>
</feature>
<keyword evidence="3 7" id="KW-1133">Transmembrane helix</keyword>
<keyword evidence="2 7" id="KW-0812">Transmembrane</keyword>
<evidence type="ECO:0000313" key="10">
    <source>
        <dbReference type="Proteomes" id="UP001652662"/>
    </source>
</evidence>
<dbReference type="Gene3D" id="2.60.40.10">
    <property type="entry name" value="Immunoglobulins"/>
    <property type="match status" value="2"/>
</dbReference>
<keyword evidence="8" id="KW-0732">Signal</keyword>
<dbReference type="InterPro" id="IPR036179">
    <property type="entry name" value="Ig-like_dom_sf"/>
</dbReference>
<evidence type="ECO:0000256" key="5">
    <source>
        <dbReference type="ARBA" id="ARBA00023170"/>
    </source>
</evidence>
<dbReference type="Proteomes" id="UP001652662">
    <property type="component" value="Chromosome 4"/>
</dbReference>
<dbReference type="InterPro" id="IPR013106">
    <property type="entry name" value="Ig_V-set"/>
</dbReference>
<dbReference type="InterPro" id="IPR003599">
    <property type="entry name" value="Ig_sub"/>
</dbReference>
<dbReference type="InterPro" id="IPR003597">
    <property type="entry name" value="Ig_C1-set"/>
</dbReference>
<proteinExistence type="predicted"/>
<feature type="signal peptide" evidence="8">
    <location>
        <begin position="1"/>
        <end position="17"/>
    </location>
</feature>
<keyword evidence="6" id="KW-0393">Immunoglobulin domain</keyword>
<evidence type="ECO:0000256" key="6">
    <source>
        <dbReference type="ARBA" id="ARBA00023319"/>
    </source>
</evidence>
<keyword evidence="4 7" id="KW-0472">Membrane</keyword>
<dbReference type="SUPFAM" id="SSF48726">
    <property type="entry name" value="Immunoglobulin"/>
    <property type="match status" value="2"/>
</dbReference>
<dbReference type="PROSITE" id="PS50835">
    <property type="entry name" value="IG_LIKE"/>
    <property type="match status" value="2"/>
</dbReference>
<dbReference type="CDD" id="cd07697">
    <property type="entry name" value="IgC1_TCR_gamma"/>
    <property type="match status" value="1"/>
</dbReference>
<evidence type="ECO:0000256" key="4">
    <source>
        <dbReference type="ARBA" id="ARBA00023136"/>
    </source>
</evidence>
<gene>
    <name evidence="11" type="primary">LOC103545034</name>
</gene>
<dbReference type="Pfam" id="PF07654">
    <property type="entry name" value="C1-set"/>
    <property type="match status" value="1"/>
</dbReference>
<dbReference type="InterPro" id="IPR007110">
    <property type="entry name" value="Ig-like_dom"/>
</dbReference>
<dbReference type="SMART" id="SM00407">
    <property type="entry name" value="IGc1"/>
    <property type="match status" value="1"/>
</dbReference>
<sequence>MLRAVTLLLAFLAPAIQLSSNLEGTQMSVTRQAGSSVVITCDIKESSDYVHWYRYQNRMAPQRLLYYQFSSSNDVLDSEISSRKYHAYEGTGRTSKLLIKILEESDSGVYYCAAWERHSWSKKFGEGTKLTVIPSDRRLPADISPKPTIFLPSIAEIKRHKAGTHLCLLENFFPDVIKVYWKEKNGNRILESQEGKTMKTSDTYMKLSWLTVTEKSMDKEHKCIVQHEKNKGGVDQEILFPSVNQVVASMTTTIAPTTASTTEKRIVTVTNGTTASPTEQSVATSKATTVGSTTAYTTEESIATSKATTVGPTTAYTTEESIVTSMATTVGSTTAYTTEESIVTSTATTVGSTKAYPTDTSKLTAISSTTASPTEQIVVTSTATTVGSTKAYPTDTSKLTAISSTTASPTEQIVVTSMATTVGSTMAYTTEESIVTTIASTTASPTAQGVVTSTATTVGSTTAYMTEQSIVTTIASTTASPTAQGVVTATDSATASSKEECAPLQLQLTSTSAYYTYLLLLLKSVVYLAIIASCLFRRTEVCGDGKSS</sequence>
<organism evidence="10 11">
    <name type="scientific">Equus przewalskii</name>
    <name type="common">Przewalski's horse</name>
    <name type="synonym">Equus caballus przewalskii</name>
    <dbReference type="NCBI Taxonomy" id="9798"/>
    <lineage>
        <taxon>Eukaryota</taxon>
        <taxon>Metazoa</taxon>
        <taxon>Chordata</taxon>
        <taxon>Craniata</taxon>
        <taxon>Vertebrata</taxon>
        <taxon>Euteleostomi</taxon>
        <taxon>Mammalia</taxon>
        <taxon>Eutheria</taxon>
        <taxon>Laurasiatheria</taxon>
        <taxon>Perissodactyla</taxon>
        <taxon>Equidae</taxon>
        <taxon>Equus</taxon>
    </lineage>
</organism>
<keyword evidence="5" id="KW-0675">Receptor</keyword>
<evidence type="ECO:0000256" key="8">
    <source>
        <dbReference type="SAM" id="SignalP"/>
    </source>
</evidence>
<evidence type="ECO:0000256" key="3">
    <source>
        <dbReference type="ARBA" id="ARBA00022989"/>
    </source>
</evidence>
<feature type="chain" id="PRO_5046725389" evidence="8">
    <location>
        <begin position="18"/>
        <end position="548"/>
    </location>
</feature>
<feature type="transmembrane region" description="Helical" evidence="7">
    <location>
        <begin position="514"/>
        <end position="536"/>
    </location>
</feature>
<dbReference type="PANTHER" id="PTHR19256:SF65">
    <property type="entry name" value="T CELL RECEPTOR GAMMA CONSTANT 1-RELATED"/>
    <property type="match status" value="1"/>
</dbReference>
<dbReference type="InterPro" id="IPR051117">
    <property type="entry name" value="TRG_var/const_region"/>
</dbReference>